<keyword evidence="3" id="KW-0731">Sigma factor</keyword>
<dbReference type="GO" id="GO:0016987">
    <property type="term" value="F:sigma factor activity"/>
    <property type="evidence" value="ECO:0007669"/>
    <property type="project" value="UniProtKB-KW"/>
</dbReference>
<comment type="similarity">
    <text evidence="1">Belongs to the sigma-70 factor family. ECF subfamily.</text>
</comment>
<evidence type="ECO:0000256" key="5">
    <source>
        <dbReference type="ARBA" id="ARBA00023163"/>
    </source>
</evidence>
<feature type="domain" description="RNA polymerase sigma-70 region 2" evidence="6">
    <location>
        <begin position="16"/>
        <end position="74"/>
    </location>
</feature>
<evidence type="ECO:0000313" key="9">
    <source>
        <dbReference type="Proteomes" id="UP000764045"/>
    </source>
</evidence>
<dbReference type="EMBL" id="JACJJL010000021">
    <property type="protein sequence ID" value="MBM6662444.1"/>
    <property type="molecule type" value="Genomic_DNA"/>
</dbReference>
<dbReference type="InterPro" id="IPR014284">
    <property type="entry name" value="RNA_pol_sigma-70_dom"/>
</dbReference>
<protein>
    <submittedName>
        <fullName evidence="8">RNA polymerase sigma factor</fullName>
    </submittedName>
</protein>
<dbReference type="Pfam" id="PF08281">
    <property type="entry name" value="Sigma70_r4_2"/>
    <property type="match status" value="1"/>
</dbReference>
<dbReference type="GO" id="GO:0003677">
    <property type="term" value="F:DNA binding"/>
    <property type="evidence" value="ECO:0007669"/>
    <property type="project" value="UniProtKB-KW"/>
</dbReference>
<dbReference type="NCBIfam" id="TIGR02937">
    <property type="entry name" value="sigma70-ECF"/>
    <property type="match status" value="1"/>
</dbReference>
<sequence length="164" mass="18666">MTPEEFNRIMTPMRARLKVAARGIAGDDDRAEDLVQEALLALWAMRSSLSRYESLIGLAVTVMRNKYCDSRRHAALERGRELPEAARAVAPYDMELHDDVALISAIVDRLPSLQRTVFRMKEIEGYDAADIMLVTGCTAEALRQNLSRARRKIRDEFMRITSRP</sequence>
<evidence type="ECO:0000259" key="6">
    <source>
        <dbReference type="Pfam" id="PF04542"/>
    </source>
</evidence>
<dbReference type="InterPro" id="IPR013325">
    <property type="entry name" value="RNA_pol_sigma_r2"/>
</dbReference>
<dbReference type="InterPro" id="IPR013324">
    <property type="entry name" value="RNA_pol_sigma_r3/r4-like"/>
</dbReference>
<reference evidence="8 9" key="1">
    <citation type="journal article" date="2021" name="Sci. Rep.">
        <title>The distribution of antibiotic resistance genes in chicken gut microbiota commensals.</title>
        <authorList>
            <person name="Juricova H."/>
            <person name="Matiasovicova J."/>
            <person name="Kubasova T."/>
            <person name="Cejkova D."/>
            <person name="Rychlik I."/>
        </authorList>
    </citation>
    <scope>NUCLEOTIDE SEQUENCE [LARGE SCALE GENOMIC DNA]</scope>
    <source>
        <strain evidence="8 9">An819</strain>
    </source>
</reference>
<evidence type="ECO:0000259" key="7">
    <source>
        <dbReference type="Pfam" id="PF08281"/>
    </source>
</evidence>
<comment type="caution">
    <text evidence="8">The sequence shown here is derived from an EMBL/GenBank/DDBJ whole genome shotgun (WGS) entry which is preliminary data.</text>
</comment>
<dbReference type="Proteomes" id="UP000764045">
    <property type="component" value="Unassembled WGS sequence"/>
</dbReference>
<dbReference type="PANTHER" id="PTHR43133:SF8">
    <property type="entry name" value="RNA POLYMERASE SIGMA FACTOR HI_1459-RELATED"/>
    <property type="match status" value="1"/>
</dbReference>
<keyword evidence="4" id="KW-0238">DNA-binding</keyword>
<evidence type="ECO:0000313" key="8">
    <source>
        <dbReference type="EMBL" id="MBM6662444.1"/>
    </source>
</evidence>
<name>A0A938WQA6_9BACT</name>
<keyword evidence="9" id="KW-1185">Reference proteome</keyword>
<dbReference type="Gene3D" id="1.10.10.10">
    <property type="entry name" value="Winged helix-like DNA-binding domain superfamily/Winged helix DNA-binding domain"/>
    <property type="match status" value="1"/>
</dbReference>
<proteinExistence type="inferred from homology"/>
<evidence type="ECO:0000256" key="2">
    <source>
        <dbReference type="ARBA" id="ARBA00023015"/>
    </source>
</evidence>
<dbReference type="InterPro" id="IPR036388">
    <property type="entry name" value="WH-like_DNA-bd_sf"/>
</dbReference>
<organism evidence="8 9">
    <name type="scientific">Marseilla massiliensis</name>
    <dbReference type="NCBI Taxonomy" id="1841864"/>
    <lineage>
        <taxon>Bacteria</taxon>
        <taxon>Pseudomonadati</taxon>
        <taxon>Bacteroidota</taxon>
        <taxon>Bacteroidia</taxon>
        <taxon>Bacteroidales</taxon>
        <taxon>Prevotellaceae</taxon>
        <taxon>Marseilla</taxon>
    </lineage>
</organism>
<dbReference type="SUPFAM" id="SSF88946">
    <property type="entry name" value="Sigma2 domain of RNA polymerase sigma factors"/>
    <property type="match status" value="1"/>
</dbReference>
<dbReference type="PANTHER" id="PTHR43133">
    <property type="entry name" value="RNA POLYMERASE ECF-TYPE SIGMA FACTO"/>
    <property type="match status" value="1"/>
</dbReference>
<gene>
    <name evidence="8" type="ORF">H6B30_11900</name>
</gene>
<evidence type="ECO:0000256" key="4">
    <source>
        <dbReference type="ARBA" id="ARBA00023125"/>
    </source>
</evidence>
<dbReference type="Pfam" id="PF04542">
    <property type="entry name" value="Sigma70_r2"/>
    <property type="match status" value="1"/>
</dbReference>
<dbReference type="SUPFAM" id="SSF88659">
    <property type="entry name" value="Sigma3 and sigma4 domains of RNA polymerase sigma factors"/>
    <property type="match status" value="1"/>
</dbReference>
<dbReference type="AlphaFoldDB" id="A0A938WQA6"/>
<keyword evidence="2" id="KW-0805">Transcription regulation</keyword>
<keyword evidence="5" id="KW-0804">Transcription</keyword>
<dbReference type="InterPro" id="IPR039425">
    <property type="entry name" value="RNA_pol_sigma-70-like"/>
</dbReference>
<evidence type="ECO:0000256" key="1">
    <source>
        <dbReference type="ARBA" id="ARBA00010641"/>
    </source>
</evidence>
<feature type="domain" description="RNA polymerase sigma factor 70 region 4 type 2" evidence="7">
    <location>
        <begin position="103"/>
        <end position="153"/>
    </location>
</feature>
<evidence type="ECO:0000256" key="3">
    <source>
        <dbReference type="ARBA" id="ARBA00023082"/>
    </source>
</evidence>
<dbReference type="GO" id="GO:0006352">
    <property type="term" value="P:DNA-templated transcription initiation"/>
    <property type="evidence" value="ECO:0007669"/>
    <property type="project" value="InterPro"/>
</dbReference>
<accession>A0A938WQA6</accession>
<dbReference type="InterPro" id="IPR007627">
    <property type="entry name" value="RNA_pol_sigma70_r2"/>
</dbReference>
<dbReference type="Gene3D" id="1.10.1740.10">
    <property type="match status" value="1"/>
</dbReference>
<dbReference type="InterPro" id="IPR013249">
    <property type="entry name" value="RNA_pol_sigma70_r4_t2"/>
</dbReference>